<dbReference type="Pfam" id="PF08387">
    <property type="entry name" value="FBD"/>
    <property type="match status" value="1"/>
</dbReference>
<dbReference type="InterPro" id="IPR006566">
    <property type="entry name" value="FBD"/>
</dbReference>
<gene>
    <name evidence="3" type="ORF">KIW84_021752</name>
</gene>
<dbReference type="AlphaFoldDB" id="A0A9D4YAP7"/>
<dbReference type="SUPFAM" id="SSF81383">
    <property type="entry name" value="F-box domain"/>
    <property type="match status" value="1"/>
</dbReference>
<dbReference type="InterPro" id="IPR050232">
    <property type="entry name" value="FBL13/AtMIF1-like"/>
</dbReference>
<dbReference type="SUPFAM" id="SSF52047">
    <property type="entry name" value="RNI-like"/>
    <property type="match status" value="1"/>
</dbReference>
<accession>A0A9D4YAP7</accession>
<comment type="caution">
    <text evidence="3">The sequence shown here is derived from an EMBL/GenBank/DDBJ whole genome shotgun (WGS) entry which is preliminary data.</text>
</comment>
<dbReference type="Proteomes" id="UP001058974">
    <property type="component" value="Chromosome 2"/>
</dbReference>
<dbReference type="InterPro" id="IPR032675">
    <property type="entry name" value="LRR_dom_sf"/>
</dbReference>
<dbReference type="Gramene" id="Psat02G0175200-T1">
    <property type="protein sequence ID" value="KAI5435034.1"/>
    <property type="gene ID" value="KIW84_021752"/>
</dbReference>
<reference evidence="3 4" key="1">
    <citation type="journal article" date="2022" name="Nat. Genet.">
        <title>Improved pea reference genome and pan-genome highlight genomic features and evolutionary characteristics.</title>
        <authorList>
            <person name="Yang T."/>
            <person name="Liu R."/>
            <person name="Luo Y."/>
            <person name="Hu S."/>
            <person name="Wang D."/>
            <person name="Wang C."/>
            <person name="Pandey M.K."/>
            <person name="Ge S."/>
            <person name="Xu Q."/>
            <person name="Li N."/>
            <person name="Li G."/>
            <person name="Huang Y."/>
            <person name="Saxena R.K."/>
            <person name="Ji Y."/>
            <person name="Li M."/>
            <person name="Yan X."/>
            <person name="He Y."/>
            <person name="Liu Y."/>
            <person name="Wang X."/>
            <person name="Xiang C."/>
            <person name="Varshney R.K."/>
            <person name="Ding H."/>
            <person name="Gao S."/>
            <person name="Zong X."/>
        </authorList>
    </citation>
    <scope>NUCLEOTIDE SEQUENCE [LARGE SCALE GENOMIC DNA]</scope>
    <source>
        <strain evidence="3 4">cv. Zhongwan 6</strain>
    </source>
</reference>
<dbReference type="EMBL" id="JAMSHJ010000002">
    <property type="protein sequence ID" value="KAI5435034.1"/>
    <property type="molecule type" value="Genomic_DNA"/>
</dbReference>
<proteinExistence type="predicted"/>
<dbReference type="InterPro" id="IPR036047">
    <property type="entry name" value="F-box-like_dom_sf"/>
</dbReference>
<dbReference type="InterPro" id="IPR055411">
    <property type="entry name" value="LRR_FXL15/At3g58940/PEG3-like"/>
</dbReference>
<dbReference type="Gene3D" id="1.20.1280.50">
    <property type="match status" value="1"/>
</dbReference>
<evidence type="ECO:0000259" key="2">
    <source>
        <dbReference type="Pfam" id="PF24758"/>
    </source>
</evidence>
<keyword evidence="4" id="KW-1185">Reference proteome</keyword>
<sequence>MENAAPIDRISNLQDELLLHILSFLPIKLAFSTTVLSRRWTPLIKLLTALHFHDESVKDEDAFFRFCSFVDTVTLSVELIKTFHLRCDSRYWRQRRRFNICNIVNNWIQTLKHHPLENLQLYSSIVNFNHTITLPPNIFTFPKLVILKLTKFRLDGKISVDLPSLKTLHLNDVYLKNHKNFNKLLYGCPVLEDLIAHVFYLKPEEFTVNTGQSKTLSKLIKADIYDTVVSYAAIYNVQILKLRVNMRLPEKENNSDYRSFPNLMHLELFFHSKQYFKDVATLLENCPKLQTLSIDKWIERDMFNVWNYPNYVPKCISGHLKSCTVKCDDTVVDLRIAKYILKNTPLLEDMKITIFNAMVVKYAFQELASCSILSPICKISILGQNSMPWF</sequence>
<dbReference type="Gene3D" id="3.80.10.10">
    <property type="entry name" value="Ribonuclease Inhibitor"/>
    <property type="match status" value="1"/>
</dbReference>
<protein>
    <submittedName>
        <fullName evidence="3">Uncharacterized protein</fullName>
    </submittedName>
</protein>
<feature type="domain" description="FBD" evidence="1">
    <location>
        <begin position="309"/>
        <end position="352"/>
    </location>
</feature>
<organism evidence="3 4">
    <name type="scientific">Pisum sativum</name>
    <name type="common">Garden pea</name>
    <name type="synonym">Lathyrus oleraceus</name>
    <dbReference type="NCBI Taxonomy" id="3888"/>
    <lineage>
        <taxon>Eukaryota</taxon>
        <taxon>Viridiplantae</taxon>
        <taxon>Streptophyta</taxon>
        <taxon>Embryophyta</taxon>
        <taxon>Tracheophyta</taxon>
        <taxon>Spermatophyta</taxon>
        <taxon>Magnoliopsida</taxon>
        <taxon>eudicotyledons</taxon>
        <taxon>Gunneridae</taxon>
        <taxon>Pentapetalae</taxon>
        <taxon>rosids</taxon>
        <taxon>fabids</taxon>
        <taxon>Fabales</taxon>
        <taxon>Fabaceae</taxon>
        <taxon>Papilionoideae</taxon>
        <taxon>50 kb inversion clade</taxon>
        <taxon>NPAAA clade</taxon>
        <taxon>Hologalegina</taxon>
        <taxon>IRL clade</taxon>
        <taxon>Fabeae</taxon>
        <taxon>Lathyrus</taxon>
    </lineage>
</organism>
<dbReference type="PANTHER" id="PTHR31900">
    <property type="entry name" value="F-BOX/RNI SUPERFAMILY PROTEIN-RELATED"/>
    <property type="match status" value="1"/>
</dbReference>
<evidence type="ECO:0000313" key="3">
    <source>
        <dbReference type="EMBL" id="KAI5435034.1"/>
    </source>
</evidence>
<dbReference type="OrthoDB" id="1434110at2759"/>
<name>A0A9D4YAP7_PEA</name>
<dbReference type="PANTHER" id="PTHR31900:SF34">
    <property type="entry name" value="EMB|CAB62440.1-RELATED"/>
    <property type="match status" value="1"/>
</dbReference>
<feature type="domain" description="F-box/LRR-repeat protein 15/At3g58940/PEG3-like LRR" evidence="2">
    <location>
        <begin position="105"/>
        <end position="203"/>
    </location>
</feature>
<evidence type="ECO:0000313" key="4">
    <source>
        <dbReference type="Proteomes" id="UP001058974"/>
    </source>
</evidence>
<dbReference type="Pfam" id="PF24758">
    <property type="entry name" value="LRR_At5g56370"/>
    <property type="match status" value="1"/>
</dbReference>
<evidence type="ECO:0000259" key="1">
    <source>
        <dbReference type="Pfam" id="PF08387"/>
    </source>
</evidence>